<evidence type="ECO:0000259" key="4">
    <source>
        <dbReference type="Pfam" id="PF00534"/>
    </source>
</evidence>
<dbReference type="GO" id="GO:0009247">
    <property type="term" value="P:glycolipid biosynthetic process"/>
    <property type="evidence" value="ECO:0007669"/>
    <property type="project" value="InterPro"/>
</dbReference>
<dbReference type="STRING" id="1817832.A3J48_00220"/>
<dbReference type="InterPro" id="IPR009695">
    <property type="entry name" value="Diacylglyc_glucosyltr_N"/>
</dbReference>
<dbReference type="Proteomes" id="UP000176786">
    <property type="component" value="Unassembled WGS sequence"/>
</dbReference>
<evidence type="ECO:0000259" key="5">
    <source>
        <dbReference type="Pfam" id="PF06925"/>
    </source>
</evidence>
<dbReference type="InterPro" id="IPR050519">
    <property type="entry name" value="Glycosyltransf_28_UgtP"/>
</dbReference>
<evidence type="ECO:0000313" key="7">
    <source>
        <dbReference type="Proteomes" id="UP000176786"/>
    </source>
</evidence>
<keyword evidence="3" id="KW-0808">Transferase</keyword>
<dbReference type="PANTHER" id="PTHR43025:SF3">
    <property type="entry name" value="MONOGALACTOSYLDIACYLGLYCEROL SYNTHASE 1, CHLOROPLASTIC"/>
    <property type="match status" value="1"/>
</dbReference>
<feature type="domain" description="Diacylglycerol glucosyltransferase N-terminal" evidence="5">
    <location>
        <begin position="47"/>
        <end position="195"/>
    </location>
</feature>
<accession>A0A1F5P6D4</accession>
<dbReference type="Gene3D" id="3.40.50.2000">
    <property type="entry name" value="Glycogen Phosphorylase B"/>
    <property type="match status" value="1"/>
</dbReference>
<evidence type="ECO:0008006" key="8">
    <source>
        <dbReference type="Google" id="ProtNLM"/>
    </source>
</evidence>
<dbReference type="EMBL" id="MFES01000026">
    <property type="protein sequence ID" value="OGE85528.1"/>
    <property type="molecule type" value="Genomic_DNA"/>
</dbReference>
<evidence type="ECO:0000256" key="3">
    <source>
        <dbReference type="ARBA" id="ARBA00022679"/>
    </source>
</evidence>
<comment type="similarity">
    <text evidence="1">Belongs to the glycosyltransferase 28 family.</text>
</comment>
<name>A0A1F5P6D4_9BACT</name>
<dbReference type="GO" id="GO:0016758">
    <property type="term" value="F:hexosyltransferase activity"/>
    <property type="evidence" value="ECO:0007669"/>
    <property type="project" value="InterPro"/>
</dbReference>
<dbReference type="PANTHER" id="PTHR43025">
    <property type="entry name" value="MONOGALACTOSYLDIACYLGLYCEROL SYNTHASE"/>
    <property type="match status" value="1"/>
</dbReference>
<feature type="domain" description="Glycosyl transferase family 1" evidence="4">
    <location>
        <begin position="205"/>
        <end position="366"/>
    </location>
</feature>
<evidence type="ECO:0000313" key="6">
    <source>
        <dbReference type="EMBL" id="OGE85528.1"/>
    </source>
</evidence>
<reference evidence="6 7" key="1">
    <citation type="journal article" date="2016" name="Nat. Commun.">
        <title>Thousands of microbial genomes shed light on interconnected biogeochemical processes in an aquifer system.</title>
        <authorList>
            <person name="Anantharaman K."/>
            <person name="Brown C.T."/>
            <person name="Hug L.A."/>
            <person name="Sharon I."/>
            <person name="Castelle C.J."/>
            <person name="Probst A.J."/>
            <person name="Thomas B.C."/>
            <person name="Singh A."/>
            <person name="Wilkins M.J."/>
            <person name="Karaoz U."/>
            <person name="Brodie E.L."/>
            <person name="Williams K.H."/>
            <person name="Hubbard S.S."/>
            <person name="Banfield J.F."/>
        </authorList>
    </citation>
    <scope>NUCLEOTIDE SEQUENCE [LARGE SCALE GENOMIC DNA]</scope>
</reference>
<organism evidence="6 7">
    <name type="scientific">Candidatus Doudnabacteria bacterium RIFCSPHIGHO2_02_FULL_46_11</name>
    <dbReference type="NCBI Taxonomy" id="1817832"/>
    <lineage>
        <taxon>Bacteria</taxon>
        <taxon>Candidatus Doudnaibacteriota</taxon>
    </lineage>
</organism>
<dbReference type="AlphaFoldDB" id="A0A1F5P6D4"/>
<dbReference type="SUPFAM" id="SSF53756">
    <property type="entry name" value="UDP-Glycosyltransferase/glycogen phosphorylase"/>
    <property type="match status" value="1"/>
</dbReference>
<sequence>MKSLILNENSLRNSNGVKKILVLYAKSGFMGHMVIAQNYAALLEKAGYEVRLGDAFQLDGKTEVKTGNALYFWVIKNAPWIWQALYMGWLHIPGAHFFKNRILPTRFKQTQKFILSEKPDAIVTTHPVATSTVNYLKMKKKYTGPLFTTFSDYHTQPFHVYKGTDKFFLVTPEQIDDLIKLGIPKEKAMVPGILVSEKYYNIPTKEEARKQLNLPGDKTIILVMGGGKGWGIDKTIKTLANLKNPALAIIVGGSDERRNEIELKIKNYESRIVTFQVTGFIEPSLYFAAADLLISKPGGLTSTQAFLLKLPLLATSPLPGQEDINIRYLLAKGAIALEDKKGFSRQIDELISSPEKLREIAENAYKLAPVDAPRIVLETIKNALYSSNDN</sequence>
<gene>
    <name evidence="6" type="ORF">A3J48_00220</name>
</gene>
<protein>
    <recommendedName>
        <fullName evidence="8">Diacylglycerol glucosyltransferase N-terminal domain-containing protein</fullName>
    </recommendedName>
</protein>
<evidence type="ECO:0000256" key="1">
    <source>
        <dbReference type="ARBA" id="ARBA00006962"/>
    </source>
</evidence>
<keyword evidence="2" id="KW-0328">Glycosyltransferase</keyword>
<dbReference type="Pfam" id="PF00534">
    <property type="entry name" value="Glycos_transf_1"/>
    <property type="match status" value="1"/>
</dbReference>
<comment type="caution">
    <text evidence="6">The sequence shown here is derived from an EMBL/GenBank/DDBJ whole genome shotgun (WGS) entry which is preliminary data.</text>
</comment>
<dbReference type="InterPro" id="IPR001296">
    <property type="entry name" value="Glyco_trans_1"/>
</dbReference>
<proteinExistence type="inferred from homology"/>
<evidence type="ECO:0000256" key="2">
    <source>
        <dbReference type="ARBA" id="ARBA00022676"/>
    </source>
</evidence>
<dbReference type="GO" id="GO:0016020">
    <property type="term" value="C:membrane"/>
    <property type="evidence" value="ECO:0007669"/>
    <property type="project" value="GOC"/>
</dbReference>
<dbReference type="Pfam" id="PF06925">
    <property type="entry name" value="MGDG_synth"/>
    <property type="match status" value="1"/>
</dbReference>